<evidence type="ECO:0000256" key="2">
    <source>
        <dbReference type="SAM" id="Phobius"/>
    </source>
</evidence>
<gene>
    <name evidence="3" type="ORF">OSTQU699_LOCUS8455</name>
</gene>
<feature type="transmembrane region" description="Helical" evidence="2">
    <location>
        <begin position="120"/>
        <end position="141"/>
    </location>
</feature>
<protein>
    <submittedName>
        <fullName evidence="3">Uncharacterized protein</fullName>
    </submittedName>
</protein>
<keyword evidence="2" id="KW-1133">Transmembrane helix</keyword>
<accession>A0A8S1JCF1</accession>
<evidence type="ECO:0000313" key="4">
    <source>
        <dbReference type="Proteomes" id="UP000708148"/>
    </source>
</evidence>
<feature type="compositionally biased region" description="Polar residues" evidence="1">
    <location>
        <begin position="78"/>
        <end position="98"/>
    </location>
</feature>
<feature type="region of interest" description="Disordered" evidence="1">
    <location>
        <begin position="74"/>
        <end position="98"/>
    </location>
</feature>
<proteinExistence type="predicted"/>
<keyword evidence="2" id="KW-0812">Transmembrane</keyword>
<dbReference type="Proteomes" id="UP000708148">
    <property type="component" value="Unassembled WGS sequence"/>
</dbReference>
<evidence type="ECO:0000256" key="1">
    <source>
        <dbReference type="SAM" id="MobiDB-lite"/>
    </source>
</evidence>
<keyword evidence="2" id="KW-0472">Membrane</keyword>
<evidence type="ECO:0000313" key="3">
    <source>
        <dbReference type="EMBL" id="CAD7703098.1"/>
    </source>
</evidence>
<sequence length="238" mass="25645">MMAWLCLPARSVKENVRWAQAQPRTAWLGRSARPFAAFGAERCSVPCLPPTRATGDEHMLSLIVADRWEMPGGVQGGKSCSATPSNGKQPHKNSTSVRRASGVGALAVVWRMKAAARRSAMAVGVIPLALVAMLLCSFGSAGGRSLSGQKDEECLRASILAVKDCLHATEEDEFTCTMDVARVTDECLDACLANGDCNGSKCVHDFLSTWDECEERGKYTRGKCAQALKVDRHRCPDA</sequence>
<reference evidence="3" key="1">
    <citation type="submission" date="2020-12" db="EMBL/GenBank/DDBJ databases">
        <authorList>
            <person name="Iha C."/>
        </authorList>
    </citation>
    <scope>NUCLEOTIDE SEQUENCE</scope>
</reference>
<comment type="caution">
    <text evidence="3">The sequence shown here is derived from an EMBL/GenBank/DDBJ whole genome shotgun (WGS) entry which is preliminary data.</text>
</comment>
<organism evidence="3 4">
    <name type="scientific">Ostreobium quekettii</name>
    <dbReference type="NCBI Taxonomy" id="121088"/>
    <lineage>
        <taxon>Eukaryota</taxon>
        <taxon>Viridiplantae</taxon>
        <taxon>Chlorophyta</taxon>
        <taxon>core chlorophytes</taxon>
        <taxon>Ulvophyceae</taxon>
        <taxon>TCBD clade</taxon>
        <taxon>Bryopsidales</taxon>
        <taxon>Ostreobineae</taxon>
        <taxon>Ostreobiaceae</taxon>
        <taxon>Ostreobium</taxon>
    </lineage>
</organism>
<dbReference type="EMBL" id="CAJHUC010002064">
    <property type="protein sequence ID" value="CAD7703098.1"/>
    <property type="molecule type" value="Genomic_DNA"/>
</dbReference>
<dbReference type="AlphaFoldDB" id="A0A8S1JCF1"/>
<keyword evidence="4" id="KW-1185">Reference proteome</keyword>
<name>A0A8S1JCF1_9CHLO</name>